<dbReference type="KEGG" id="apln:108735008"/>
<evidence type="ECO:0000313" key="2">
    <source>
        <dbReference type="Proteomes" id="UP000192223"/>
    </source>
</evidence>
<dbReference type="GeneID" id="108735008"/>
<dbReference type="InterPro" id="IPR043408">
    <property type="entry name" value="IQCK"/>
</dbReference>
<dbReference type="PANTHER" id="PTHR34927">
    <property type="entry name" value="IQ DOMAIN-CONTAINING PROTEIN K"/>
    <property type="match status" value="1"/>
</dbReference>
<reference evidence="3" key="1">
    <citation type="submission" date="2025-08" db="UniProtKB">
        <authorList>
            <consortium name="RefSeq"/>
        </authorList>
    </citation>
    <scope>IDENTIFICATION</scope>
    <source>
        <tissue evidence="3">Entire body</tissue>
    </source>
</reference>
<name>A0A1W4WQA0_AGRPL</name>
<feature type="region of interest" description="Disordered" evidence="1">
    <location>
        <begin position="1"/>
        <end position="43"/>
    </location>
</feature>
<evidence type="ECO:0000256" key="1">
    <source>
        <dbReference type="SAM" id="MobiDB-lite"/>
    </source>
</evidence>
<dbReference type="RefSeq" id="XP_018322293.1">
    <property type="nucleotide sequence ID" value="XM_018466791.1"/>
</dbReference>
<dbReference type="InParanoid" id="A0A1W4WQA0"/>
<dbReference type="OrthoDB" id="2155538at2759"/>
<keyword evidence="2" id="KW-1185">Reference proteome</keyword>
<dbReference type="AlphaFoldDB" id="A0A1W4WQA0"/>
<dbReference type="CDD" id="cd23767">
    <property type="entry name" value="IQCD"/>
    <property type="match status" value="1"/>
</dbReference>
<dbReference type="PANTHER" id="PTHR34927:SF1">
    <property type="entry name" value="IQ DOMAIN-CONTAINING PROTEIN K"/>
    <property type="match status" value="1"/>
</dbReference>
<gene>
    <name evidence="3" type="primary">LOC108735008</name>
</gene>
<feature type="compositionally biased region" description="Polar residues" evidence="1">
    <location>
        <begin position="1"/>
        <end position="19"/>
    </location>
</feature>
<dbReference type="Pfam" id="PF00612">
    <property type="entry name" value="IQ"/>
    <property type="match status" value="1"/>
</dbReference>
<proteinExistence type="predicted"/>
<accession>A0A1W4WQA0</accession>
<evidence type="ECO:0000313" key="3">
    <source>
        <dbReference type="RefSeq" id="XP_018322293.1"/>
    </source>
</evidence>
<dbReference type="Proteomes" id="UP000192223">
    <property type="component" value="Unplaced"/>
</dbReference>
<dbReference type="InterPro" id="IPR000048">
    <property type="entry name" value="IQ_motif_EF-hand-BS"/>
</dbReference>
<dbReference type="STRING" id="224129.A0A1W4WQA0"/>
<dbReference type="PROSITE" id="PS50096">
    <property type="entry name" value="IQ"/>
    <property type="match status" value="1"/>
</dbReference>
<organism evidence="2 3">
    <name type="scientific">Agrilus planipennis</name>
    <name type="common">Emerald ash borer</name>
    <name type="synonym">Agrilus marcopoli</name>
    <dbReference type="NCBI Taxonomy" id="224129"/>
    <lineage>
        <taxon>Eukaryota</taxon>
        <taxon>Metazoa</taxon>
        <taxon>Ecdysozoa</taxon>
        <taxon>Arthropoda</taxon>
        <taxon>Hexapoda</taxon>
        <taxon>Insecta</taxon>
        <taxon>Pterygota</taxon>
        <taxon>Neoptera</taxon>
        <taxon>Endopterygota</taxon>
        <taxon>Coleoptera</taxon>
        <taxon>Polyphaga</taxon>
        <taxon>Elateriformia</taxon>
        <taxon>Buprestoidea</taxon>
        <taxon>Buprestidae</taxon>
        <taxon>Agrilinae</taxon>
        <taxon>Agrilus</taxon>
    </lineage>
</organism>
<sequence>MSSQKVLQSNVQLKKTSAQEISKEEETQSEESDLEETPKVPHNQIWQEILKESEENRNEIDSFRQTKITECPIPDNPATTILKYQIYPFLKYILLETMTKAKEKGLCLRCTFNPIDYIAEMYWNLNPKYPERKDNWMYIFDMPWVEDWLEEHPRPIFPFSYVWSYEYAAIKIQAYMKGYWVRREPEVQEMRKFWRDLKAEQEQNNYENDEVEVSHVVIS</sequence>
<protein>
    <submittedName>
        <fullName evidence="3">IQ domain-containing protein K-like</fullName>
    </submittedName>
</protein>